<feature type="transmembrane region" description="Helical" evidence="1">
    <location>
        <begin position="111"/>
        <end position="129"/>
    </location>
</feature>
<feature type="transmembrane region" description="Helical" evidence="1">
    <location>
        <begin position="149"/>
        <end position="169"/>
    </location>
</feature>
<sequence length="212" mass="24522">MQHLIPYIIKTIVLATFLHSVAVLRWRNGIHRLVLLILAIECWNEVINTVLILRGIHTAVVTNISFILYLTLWLMLLSKLGSFRKITRLLTAFFVLFAVVNLVFAEGFFGFNFTTIIFATFVYVSIFIVENYQRLWNEDLVFFSSGNYILLFSPVSLLLGLSFIFGFYSHDVTLQIPFGGITLWNFVIITTNIIYYSLLNIYIRLETKSLKS</sequence>
<dbReference type="Proteomes" id="UP000244937">
    <property type="component" value="Chromosome"/>
</dbReference>
<accession>A0A2S1SHD9</accession>
<dbReference type="RefSeq" id="WP_108903577.1">
    <property type="nucleotide sequence ID" value="NZ_CP029187.1"/>
</dbReference>
<evidence type="ECO:0000313" key="2">
    <source>
        <dbReference type="EMBL" id="AWI25791.1"/>
    </source>
</evidence>
<evidence type="ECO:0000313" key="3">
    <source>
        <dbReference type="Proteomes" id="UP000244937"/>
    </source>
</evidence>
<feature type="transmembrane region" description="Helical" evidence="1">
    <location>
        <begin position="181"/>
        <end position="203"/>
    </location>
</feature>
<reference evidence="2 3" key="1">
    <citation type="submission" date="2018-05" db="EMBL/GenBank/DDBJ databases">
        <title>Genome sequencing of Flavobacterium sp. HYN0049.</title>
        <authorList>
            <person name="Yi H."/>
            <person name="Baek C."/>
        </authorList>
    </citation>
    <scope>NUCLEOTIDE SEQUENCE [LARGE SCALE GENOMIC DNA]</scope>
    <source>
        <strain evidence="2 3">HYN0049</strain>
    </source>
</reference>
<keyword evidence="1" id="KW-0472">Membrane</keyword>
<gene>
    <name evidence="2" type="ORF">HYN49_07685</name>
</gene>
<dbReference type="KEGG" id="fpal:HYN49_07685"/>
<feature type="transmembrane region" description="Helical" evidence="1">
    <location>
        <begin position="33"/>
        <end position="53"/>
    </location>
</feature>
<organism evidence="2 3">
    <name type="scientific">Flavobacterium pallidum</name>
    <dbReference type="NCBI Taxonomy" id="2172098"/>
    <lineage>
        <taxon>Bacteria</taxon>
        <taxon>Pseudomonadati</taxon>
        <taxon>Bacteroidota</taxon>
        <taxon>Flavobacteriia</taxon>
        <taxon>Flavobacteriales</taxon>
        <taxon>Flavobacteriaceae</taxon>
        <taxon>Flavobacterium</taxon>
    </lineage>
</organism>
<keyword evidence="1" id="KW-0812">Transmembrane</keyword>
<dbReference type="EMBL" id="CP029187">
    <property type="protein sequence ID" value="AWI25791.1"/>
    <property type="molecule type" value="Genomic_DNA"/>
</dbReference>
<feature type="transmembrane region" description="Helical" evidence="1">
    <location>
        <begin position="89"/>
        <end position="105"/>
    </location>
</feature>
<dbReference type="AlphaFoldDB" id="A0A2S1SHD9"/>
<evidence type="ECO:0000256" key="1">
    <source>
        <dbReference type="SAM" id="Phobius"/>
    </source>
</evidence>
<feature type="transmembrane region" description="Helical" evidence="1">
    <location>
        <begin position="59"/>
        <end position="77"/>
    </location>
</feature>
<keyword evidence="3" id="KW-1185">Reference proteome</keyword>
<proteinExistence type="predicted"/>
<protein>
    <submittedName>
        <fullName evidence="2">Uncharacterized protein</fullName>
    </submittedName>
</protein>
<feature type="transmembrane region" description="Helical" evidence="1">
    <location>
        <begin position="6"/>
        <end position="26"/>
    </location>
</feature>
<name>A0A2S1SHD9_9FLAO</name>
<keyword evidence="1" id="KW-1133">Transmembrane helix</keyword>